<dbReference type="Proteomes" id="UP000053235">
    <property type="component" value="Unassembled WGS sequence"/>
</dbReference>
<evidence type="ECO:0000313" key="3">
    <source>
        <dbReference type="Proteomes" id="UP000053235"/>
    </source>
</evidence>
<keyword evidence="3" id="KW-1185">Reference proteome</keyword>
<protein>
    <recommendedName>
        <fullName evidence="1">DUF218 domain-containing protein</fullName>
    </recommendedName>
</protein>
<dbReference type="PANTHER" id="PTHR30336">
    <property type="entry name" value="INNER MEMBRANE PROTEIN, PROBABLE PERMEASE"/>
    <property type="match status" value="1"/>
</dbReference>
<dbReference type="RefSeq" id="WP_055671833.1">
    <property type="nucleotide sequence ID" value="NZ_CXWD01000007.1"/>
</dbReference>
<dbReference type="Pfam" id="PF02698">
    <property type="entry name" value="DUF218"/>
    <property type="match status" value="1"/>
</dbReference>
<accession>A0A0M7A436</accession>
<evidence type="ECO:0000259" key="1">
    <source>
        <dbReference type="Pfam" id="PF02698"/>
    </source>
</evidence>
<evidence type="ECO:0000313" key="2">
    <source>
        <dbReference type="EMBL" id="CTQ69639.1"/>
    </source>
</evidence>
<organism evidence="2 3">
    <name type="scientific">Roseibium alexandrii</name>
    <dbReference type="NCBI Taxonomy" id="388408"/>
    <lineage>
        <taxon>Bacteria</taxon>
        <taxon>Pseudomonadati</taxon>
        <taxon>Pseudomonadota</taxon>
        <taxon>Alphaproteobacteria</taxon>
        <taxon>Hyphomicrobiales</taxon>
        <taxon>Stappiaceae</taxon>
        <taxon>Roseibium</taxon>
    </lineage>
</organism>
<dbReference type="AlphaFoldDB" id="A0A0M7A436"/>
<dbReference type="InterPro" id="IPR003848">
    <property type="entry name" value="DUF218"/>
</dbReference>
<gene>
    <name evidence="2" type="ORF">LAX5112_02192</name>
</gene>
<proteinExistence type="predicted"/>
<dbReference type="STRING" id="388408.LAX5112_02192"/>
<dbReference type="PANTHER" id="PTHR30336:SF20">
    <property type="entry name" value="DUF218 DOMAIN-CONTAINING PROTEIN"/>
    <property type="match status" value="1"/>
</dbReference>
<sequence length="176" mass="19279">MQSRKHPQRPADAIVLLGAAVWTGGRPSPTLLRRIEHAAALYHAGAAPIIVGCGGLGNHPPAEAEVMKRELIALGVPQSAIRTEPRSRNTLENAVFSARILRREKLENTLIVSDRYHLPRAVLCFQTLGFSATGSGPGRSVSNTPLNRWLYACLRETVAYPLYLVKLRAIRKRSGI</sequence>
<name>A0A0M7A436_9HYPH</name>
<reference evidence="3" key="1">
    <citation type="submission" date="2015-07" db="EMBL/GenBank/DDBJ databases">
        <authorList>
            <person name="Rodrigo-Torres Lidia"/>
            <person name="Arahal R.David."/>
        </authorList>
    </citation>
    <scope>NUCLEOTIDE SEQUENCE [LARGE SCALE GENOMIC DNA]</scope>
    <source>
        <strain evidence="3">CECT 5112</strain>
    </source>
</reference>
<dbReference type="Gene3D" id="3.40.50.620">
    <property type="entry name" value="HUPs"/>
    <property type="match status" value="1"/>
</dbReference>
<feature type="domain" description="DUF218" evidence="1">
    <location>
        <begin position="12"/>
        <end position="134"/>
    </location>
</feature>
<dbReference type="InterPro" id="IPR014729">
    <property type="entry name" value="Rossmann-like_a/b/a_fold"/>
</dbReference>
<dbReference type="OrthoDB" id="9809813at2"/>
<dbReference type="CDD" id="cd06259">
    <property type="entry name" value="YdcF-like"/>
    <property type="match status" value="1"/>
</dbReference>
<dbReference type="InterPro" id="IPR051599">
    <property type="entry name" value="Cell_Envelope_Assoc"/>
</dbReference>
<dbReference type="EMBL" id="CXWD01000007">
    <property type="protein sequence ID" value="CTQ69639.1"/>
    <property type="molecule type" value="Genomic_DNA"/>
</dbReference>
<dbReference type="GO" id="GO:0005886">
    <property type="term" value="C:plasma membrane"/>
    <property type="evidence" value="ECO:0007669"/>
    <property type="project" value="TreeGrafter"/>
</dbReference>